<accession>A0A418WSK8</accession>
<sequence>MLEGISRAMVIAPHPDDEVLGCGGTIARLATMGCRVTVVLATRGRPPRFTESAVNMLEGEIAAAHARLGVARRHWLDFPAAELDRVPHAELNGALRDLVLSEEPEVLFVPFVGDIHLDHQILFQSALVAARPSFETFPRMVMAYETLSETNWNAPYLTPGFQPNIFVDIADHLSAKLEAFGCYASQLRPFPHERSTEALAALAMLRGATVCKAAAEAFVLVRALG</sequence>
<dbReference type="InterPro" id="IPR003737">
    <property type="entry name" value="GlcNAc_PI_deacetylase-related"/>
</dbReference>
<gene>
    <name evidence="1" type="ORF">D3876_04855</name>
</gene>
<keyword evidence="2" id="KW-1185">Reference proteome</keyword>
<evidence type="ECO:0000313" key="1">
    <source>
        <dbReference type="EMBL" id="RJF94250.1"/>
    </source>
</evidence>
<comment type="caution">
    <text evidence="1">The sequence shown here is derived from an EMBL/GenBank/DDBJ whole genome shotgun (WGS) entry which is preliminary data.</text>
</comment>
<dbReference type="OrthoDB" id="9790023at2"/>
<dbReference type="PANTHER" id="PTHR12993">
    <property type="entry name" value="N-ACETYLGLUCOSAMINYL-PHOSPHATIDYLINOSITOL DE-N-ACETYLASE-RELATED"/>
    <property type="match status" value="1"/>
</dbReference>
<dbReference type="EMBL" id="QYUM01000002">
    <property type="protein sequence ID" value="RJF94250.1"/>
    <property type="molecule type" value="Genomic_DNA"/>
</dbReference>
<dbReference type="GO" id="GO:0016811">
    <property type="term" value="F:hydrolase activity, acting on carbon-nitrogen (but not peptide) bonds, in linear amides"/>
    <property type="evidence" value="ECO:0007669"/>
    <property type="project" value="TreeGrafter"/>
</dbReference>
<dbReference type="AlphaFoldDB" id="A0A418WSK8"/>
<name>A0A418WSK8_9SPHN</name>
<dbReference type="PANTHER" id="PTHR12993:SF29">
    <property type="entry name" value="BLR3841 PROTEIN"/>
    <property type="match status" value="1"/>
</dbReference>
<dbReference type="SUPFAM" id="SSF102588">
    <property type="entry name" value="LmbE-like"/>
    <property type="match status" value="1"/>
</dbReference>
<dbReference type="InterPro" id="IPR024078">
    <property type="entry name" value="LmbE-like_dom_sf"/>
</dbReference>
<proteinExistence type="predicted"/>
<protein>
    <submittedName>
        <fullName evidence="1">PIG-L family deacetylase</fullName>
    </submittedName>
</protein>
<dbReference type="Pfam" id="PF02585">
    <property type="entry name" value="PIG-L"/>
    <property type="match status" value="1"/>
</dbReference>
<evidence type="ECO:0000313" key="2">
    <source>
        <dbReference type="Proteomes" id="UP000286100"/>
    </source>
</evidence>
<dbReference type="Proteomes" id="UP000286100">
    <property type="component" value="Unassembled WGS sequence"/>
</dbReference>
<organism evidence="1 2">
    <name type="scientific">Sphingomonas cavernae</name>
    <dbReference type="NCBI Taxonomy" id="2320861"/>
    <lineage>
        <taxon>Bacteria</taxon>
        <taxon>Pseudomonadati</taxon>
        <taxon>Pseudomonadota</taxon>
        <taxon>Alphaproteobacteria</taxon>
        <taxon>Sphingomonadales</taxon>
        <taxon>Sphingomonadaceae</taxon>
        <taxon>Sphingomonas</taxon>
    </lineage>
</organism>
<reference evidence="1 2" key="1">
    <citation type="submission" date="2018-09" db="EMBL/GenBank/DDBJ databases">
        <authorList>
            <person name="Zhu H."/>
        </authorList>
    </citation>
    <scope>NUCLEOTIDE SEQUENCE [LARGE SCALE GENOMIC DNA]</scope>
    <source>
        <strain evidence="1 2">K2R01-6</strain>
    </source>
</reference>
<dbReference type="Gene3D" id="3.40.50.10320">
    <property type="entry name" value="LmbE-like"/>
    <property type="match status" value="1"/>
</dbReference>